<sequence length="376" mass="42092">MALNNGEIDCWLDCDPGHDDSLAILLASHCKKIKLIGISTVGGNQTIEKTTRNALISMNLYGLIRTKPTNLDNDLDINFDEELKYSNCLTHGGLEFPLVQGSSRPLLRPAVNCQEIHGDSGLNTHVKIELPKIPDYAINYVENLNAKSAHFTRVMYDAIRVNSKPVTVIATGPLTNIALLLINFPDISKNIEKIVMMGGAMGIGNTGPVAEFNIQVDPESAHYVFESDIPIYMVPLEVTHLALVTPQVIESIRSLSTNLSFILVELLLYFQSTYKTLFFMDYPPLHDPCAVAYIIDPTLFEHRLMRVDVEIHSHLSYGQTVCDFYNMSNKKKNVHVCMKMDVERFWNLLIEAIKSANEVSPANLNPKSLIIQDFDI</sequence>
<evidence type="ECO:0000259" key="4">
    <source>
        <dbReference type="Pfam" id="PF01156"/>
    </source>
</evidence>
<proteinExistence type="inferred from homology"/>
<dbReference type="Gene3D" id="3.90.245.10">
    <property type="entry name" value="Ribonucleoside hydrolase-like"/>
    <property type="match status" value="1"/>
</dbReference>
<organism evidence="5 6">
    <name type="scientific">Brachionus plicatilis</name>
    <name type="common">Marine rotifer</name>
    <name type="synonym">Brachionus muelleri</name>
    <dbReference type="NCBI Taxonomy" id="10195"/>
    <lineage>
        <taxon>Eukaryota</taxon>
        <taxon>Metazoa</taxon>
        <taxon>Spiralia</taxon>
        <taxon>Gnathifera</taxon>
        <taxon>Rotifera</taxon>
        <taxon>Eurotatoria</taxon>
        <taxon>Monogononta</taxon>
        <taxon>Pseudotrocha</taxon>
        <taxon>Ploima</taxon>
        <taxon>Brachionidae</taxon>
        <taxon>Brachionus</taxon>
    </lineage>
</organism>
<dbReference type="PANTHER" id="PTHR12304">
    <property type="entry name" value="INOSINE-URIDINE PREFERRING NUCLEOSIDE HYDROLASE"/>
    <property type="match status" value="1"/>
</dbReference>
<keyword evidence="3" id="KW-0326">Glycosidase</keyword>
<dbReference type="InterPro" id="IPR023186">
    <property type="entry name" value="IUNH"/>
</dbReference>
<keyword evidence="6" id="KW-1185">Reference proteome</keyword>
<evidence type="ECO:0000313" key="5">
    <source>
        <dbReference type="EMBL" id="RMZ97398.1"/>
    </source>
</evidence>
<dbReference type="GO" id="GO:0008477">
    <property type="term" value="F:purine nucleosidase activity"/>
    <property type="evidence" value="ECO:0007669"/>
    <property type="project" value="TreeGrafter"/>
</dbReference>
<evidence type="ECO:0000256" key="3">
    <source>
        <dbReference type="ARBA" id="ARBA00023295"/>
    </source>
</evidence>
<dbReference type="AlphaFoldDB" id="A0A3M7PEF8"/>
<dbReference type="CDD" id="cd02651">
    <property type="entry name" value="nuc_hydro_IU_UC_XIUA"/>
    <property type="match status" value="1"/>
</dbReference>
<dbReference type="InterPro" id="IPR036452">
    <property type="entry name" value="Ribo_hydro-like"/>
</dbReference>
<dbReference type="SUPFAM" id="SSF53590">
    <property type="entry name" value="Nucleoside hydrolase"/>
    <property type="match status" value="1"/>
</dbReference>
<dbReference type="EMBL" id="REGN01011435">
    <property type="protein sequence ID" value="RMZ97398.1"/>
    <property type="molecule type" value="Genomic_DNA"/>
</dbReference>
<feature type="domain" description="Inosine/uridine-preferring nucleoside hydrolase" evidence="4">
    <location>
        <begin position="11"/>
        <end position="62"/>
    </location>
</feature>
<protein>
    <submittedName>
        <fullName evidence="5">Ribonucleoside hydrolase</fullName>
    </submittedName>
</protein>
<dbReference type="InterPro" id="IPR001910">
    <property type="entry name" value="Inosine/uridine_hydrolase_dom"/>
</dbReference>
<dbReference type="STRING" id="10195.A0A3M7PEF8"/>
<dbReference type="Pfam" id="PF01156">
    <property type="entry name" value="IU_nuc_hydro"/>
    <property type="match status" value="2"/>
</dbReference>
<evidence type="ECO:0000256" key="1">
    <source>
        <dbReference type="ARBA" id="ARBA00009176"/>
    </source>
</evidence>
<dbReference type="Proteomes" id="UP000276133">
    <property type="component" value="Unassembled WGS sequence"/>
</dbReference>
<dbReference type="OrthoDB" id="432381at2759"/>
<keyword evidence="2 5" id="KW-0378">Hydrolase</keyword>
<dbReference type="GO" id="GO:0005829">
    <property type="term" value="C:cytosol"/>
    <property type="evidence" value="ECO:0007669"/>
    <property type="project" value="TreeGrafter"/>
</dbReference>
<gene>
    <name evidence="5" type="ORF">BpHYR1_019240</name>
</gene>
<feature type="domain" description="Inosine/uridine-preferring nucleoside hydrolase" evidence="4">
    <location>
        <begin position="89"/>
        <end position="347"/>
    </location>
</feature>
<dbReference type="PANTHER" id="PTHR12304:SF59">
    <property type="entry name" value="INOSINE-URIDINE PREFERRING NUCLEOSIDE HYDROLASE FAMILY PROTEIN"/>
    <property type="match status" value="1"/>
</dbReference>
<dbReference type="GO" id="GO:0006152">
    <property type="term" value="P:purine nucleoside catabolic process"/>
    <property type="evidence" value="ECO:0007669"/>
    <property type="project" value="TreeGrafter"/>
</dbReference>
<evidence type="ECO:0000256" key="2">
    <source>
        <dbReference type="ARBA" id="ARBA00022801"/>
    </source>
</evidence>
<comment type="caution">
    <text evidence="5">The sequence shown here is derived from an EMBL/GenBank/DDBJ whole genome shotgun (WGS) entry which is preliminary data.</text>
</comment>
<reference evidence="5 6" key="1">
    <citation type="journal article" date="2018" name="Sci. Rep.">
        <title>Genomic signatures of local adaptation to the degree of environmental predictability in rotifers.</title>
        <authorList>
            <person name="Franch-Gras L."/>
            <person name="Hahn C."/>
            <person name="Garcia-Roger E.M."/>
            <person name="Carmona M.J."/>
            <person name="Serra M."/>
            <person name="Gomez A."/>
        </authorList>
    </citation>
    <scope>NUCLEOTIDE SEQUENCE [LARGE SCALE GENOMIC DNA]</scope>
    <source>
        <strain evidence="5">HYR1</strain>
    </source>
</reference>
<comment type="similarity">
    <text evidence="1">Belongs to the IUNH family.</text>
</comment>
<accession>A0A3M7PEF8</accession>
<evidence type="ECO:0000313" key="6">
    <source>
        <dbReference type="Proteomes" id="UP000276133"/>
    </source>
</evidence>
<name>A0A3M7PEF8_BRAPC</name>